<protein>
    <submittedName>
        <fullName evidence="2">DUF3885 domain-containing protein</fullName>
    </submittedName>
</protein>
<dbReference type="Proteomes" id="UP001075387">
    <property type="component" value="Unassembled WGS sequence"/>
</dbReference>
<sequence>MYVLPVNEYVLENFPGLRLTPPLFYNWQIGIRFEIGVGYNVNAAYLHNPYIDNAYKRAVTLFKSLHVDDNDIFVIADAVGFGGGRRYKSKLHIFSRYIREKAVLKKLQHIAVSYTCSDDDDKTHRFFLRCKAGDVRYISMLRAICNQDMGIKPSISQDIYFINIKKRTIFHLYDDRGCDILAAAAETIRDMYETYNSWILDYDREKINCLFEPLRGRELNTSIKG</sequence>
<dbReference type="InterPro" id="IPR024976">
    <property type="entry name" value="DUF3885"/>
</dbReference>
<name>A0AAP3CRK4_BACMO</name>
<evidence type="ECO:0000313" key="2">
    <source>
        <dbReference type="EMBL" id="MCY8509390.1"/>
    </source>
</evidence>
<proteinExistence type="predicted"/>
<accession>A0AAP3CRK4</accession>
<dbReference type="Pfam" id="PF13021">
    <property type="entry name" value="DUF3885"/>
    <property type="match status" value="1"/>
</dbReference>
<dbReference type="EMBL" id="JALAQA010000004">
    <property type="protein sequence ID" value="MCY8509390.1"/>
    <property type="molecule type" value="Genomic_DNA"/>
</dbReference>
<reference evidence="2" key="1">
    <citation type="submission" date="2022-02" db="EMBL/GenBank/DDBJ databases">
        <title>Crop Bioprotection Bacillus Genome Sequencing.</title>
        <authorList>
            <person name="Dunlap C."/>
        </authorList>
    </citation>
    <scope>NUCLEOTIDE SEQUENCE</scope>
    <source>
        <strain evidence="2">CK3O2B-54A</strain>
    </source>
</reference>
<dbReference type="RefSeq" id="WP_268445942.1">
    <property type="nucleotide sequence ID" value="NZ_JALANC010000002.1"/>
</dbReference>
<feature type="domain" description="DUF3885" evidence="1">
    <location>
        <begin position="7"/>
        <end position="203"/>
    </location>
</feature>
<dbReference type="AlphaFoldDB" id="A0AAP3CRK4"/>
<comment type="caution">
    <text evidence="2">The sequence shown here is derived from an EMBL/GenBank/DDBJ whole genome shotgun (WGS) entry which is preliminary data.</text>
</comment>
<gene>
    <name evidence="2" type="ORF">MOD07_07525</name>
</gene>
<evidence type="ECO:0000259" key="1">
    <source>
        <dbReference type="Pfam" id="PF13021"/>
    </source>
</evidence>
<organism evidence="2 3">
    <name type="scientific">Bacillus mojavensis</name>
    <dbReference type="NCBI Taxonomy" id="72360"/>
    <lineage>
        <taxon>Bacteria</taxon>
        <taxon>Bacillati</taxon>
        <taxon>Bacillota</taxon>
        <taxon>Bacilli</taxon>
        <taxon>Bacillales</taxon>
        <taxon>Bacillaceae</taxon>
        <taxon>Bacillus</taxon>
    </lineage>
</organism>
<evidence type="ECO:0000313" key="3">
    <source>
        <dbReference type="Proteomes" id="UP001075387"/>
    </source>
</evidence>